<dbReference type="AlphaFoldDB" id="A0AAI9GIB9"/>
<evidence type="ECO:0000256" key="1">
    <source>
        <dbReference type="ARBA" id="ARBA00008061"/>
    </source>
</evidence>
<dbReference type="Gene3D" id="2.60.40.10">
    <property type="entry name" value="Immunoglobulins"/>
    <property type="match status" value="1"/>
</dbReference>
<dbReference type="GO" id="GO:0005980">
    <property type="term" value="P:glycogen catabolic process"/>
    <property type="evidence" value="ECO:0007669"/>
    <property type="project" value="InterPro"/>
</dbReference>
<keyword evidence="2" id="KW-0378">Hydrolase</keyword>
<dbReference type="InterPro" id="IPR017853">
    <property type="entry name" value="GH"/>
</dbReference>
<dbReference type="InterPro" id="IPR013783">
    <property type="entry name" value="Ig-like_fold"/>
</dbReference>
<evidence type="ECO:0000259" key="5">
    <source>
        <dbReference type="SMART" id="SM00642"/>
    </source>
</evidence>
<dbReference type="InterPro" id="IPR013780">
    <property type="entry name" value="Glyco_hydro_b"/>
</dbReference>
<dbReference type="SUPFAM" id="SSF51011">
    <property type="entry name" value="Glycosyl hydrolase domain"/>
    <property type="match status" value="1"/>
</dbReference>
<dbReference type="Pfam" id="PF00128">
    <property type="entry name" value="Alpha-amylase"/>
    <property type="match status" value="1"/>
</dbReference>
<dbReference type="InterPro" id="IPR014756">
    <property type="entry name" value="Ig_E-set"/>
</dbReference>
<name>A0AAI9GIB9_PROST</name>
<dbReference type="Gene3D" id="2.60.40.1180">
    <property type="entry name" value="Golgi alpha-mannosidase II"/>
    <property type="match status" value="1"/>
</dbReference>
<dbReference type="CDD" id="cd11326">
    <property type="entry name" value="AmyAc_Glg_debranch"/>
    <property type="match status" value="1"/>
</dbReference>
<dbReference type="SMART" id="SM00642">
    <property type="entry name" value="Aamy"/>
    <property type="match status" value="1"/>
</dbReference>
<dbReference type="InterPro" id="IPR004193">
    <property type="entry name" value="Glyco_hydro_13_N"/>
</dbReference>
<dbReference type="InterPro" id="IPR040784">
    <property type="entry name" value="GlgX_C"/>
</dbReference>
<dbReference type="GO" id="GO:0004135">
    <property type="term" value="F:amylo-alpha-1,6-glucosidase activity"/>
    <property type="evidence" value="ECO:0007669"/>
    <property type="project" value="InterPro"/>
</dbReference>
<dbReference type="NCBIfam" id="TIGR02100">
    <property type="entry name" value="glgX_debranch"/>
    <property type="match status" value="1"/>
</dbReference>
<dbReference type="Pfam" id="PF18390">
    <property type="entry name" value="GlgX_C"/>
    <property type="match status" value="1"/>
</dbReference>
<reference evidence="6" key="1">
    <citation type="submission" date="2024-02" db="EMBL/GenBank/DDBJ databases">
        <authorList>
            <consortium name="Clinical and Environmental Microbiology Branch: Whole genome sequencing antimicrobial resistance pathogens in the healthcare setting"/>
        </authorList>
    </citation>
    <scope>NUCLEOTIDE SEQUENCE</scope>
    <source>
        <strain evidence="6">2021GO-0154</strain>
    </source>
</reference>
<comment type="similarity">
    <text evidence="1">Belongs to the glycosyl hydrolase 13 family.</text>
</comment>
<dbReference type="InterPro" id="IPR044505">
    <property type="entry name" value="GlgX_Isoamylase_N_E_set"/>
</dbReference>
<dbReference type="EMBL" id="ABMABF030000013">
    <property type="protein sequence ID" value="EMJ5135786.1"/>
    <property type="molecule type" value="Genomic_DNA"/>
</dbReference>
<dbReference type="Gene3D" id="3.20.20.80">
    <property type="entry name" value="Glycosidases"/>
    <property type="match status" value="1"/>
</dbReference>
<gene>
    <name evidence="6" type="primary">glgX</name>
    <name evidence="6" type="ORF">RG298_003557</name>
</gene>
<dbReference type="SUPFAM" id="SSF51445">
    <property type="entry name" value="(Trans)glycosidases"/>
    <property type="match status" value="1"/>
</dbReference>
<sequence length="673" mass="76383">MANVNFKLSAGHSTPLGCVADKNGVNFALYSEKAERVELCLFSQQGEEIRYDLIRDDKHIWHGYLLGATAGLHYGYRVHGPWQPEQGLRFNPNKLLIDPYSRAVSSKVQDAHLFIDGIDSRDVIDNGSIAPKSIVTQDNYDWGDDELLNTPWSQTIIYEAHVRGLTQLHPDIPQEIRGSYAAIAHPVMISYLKQLGITAIELLPIQFHLDEPRLQKLNLTNYWGYNTLAPFAIEPTYWSGRANTSPLNEFRDMVKALHRAGIEVILDIVFNHTAELDLVGPTLSFRGIDNSTYYWLQDNGDYHNWTGCGNTLNLSHPMVKQWVIDCLHFWANECHVDGFRFDLATVLGRTPEFSSNSPLLRAITQDPVLSKLKLIAEPWDVGTGGYQLGNFPTPFAEWNDRFRDDIRQFTLNKGVSLGTFASRFAGSSDIYQQSQRLPYVSINKITSHDGFTLQDVVSFNHKHNQANGESNTDGSNSNHSNNHGFEGITDDPQILQKRSQSQRHLLTFLMLSLGTPMLLAGDEQGNSQQGNNNAYCQDSPVSWINWQTRDEELIQFTSRLTALRHKITALTEGEWWTGNFSSEKNAADVVWLNQHGEPLTPEQWQWHEILPLQILLSGKWLIIINFTEQNQHITLPAGHWVNSEPFLCSSEMIEKHQSNPRNIDVLTNNNFTH</sequence>
<proteinExistence type="inferred from homology"/>
<keyword evidence="3" id="KW-0326">Glycosidase</keyword>
<evidence type="ECO:0000256" key="3">
    <source>
        <dbReference type="ARBA" id="ARBA00023295"/>
    </source>
</evidence>
<protein>
    <submittedName>
        <fullName evidence="6">Glycogen debranching protein GlgX</fullName>
    </submittedName>
</protein>
<dbReference type="NCBIfam" id="NF002983">
    <property type="entry name" value="PRK03705.1"/>
    <property type="match status" value="1"/>
</dbReference>
<comment type="caution">
    <text evidence="6">The sequence shown here is derived from an EMBL/GenBank/DDBJ whole genome shotgun (WGS) entry which is preliminary data.</text>
</comment>
<evidence type="ECO:0000256" key="2">
    <source>
        <dbReference type="ARBA" id="ARBA00022801"/>
    </source>
</evidence>
<dbReference type="PANTHER" id="PTHR43002">
    <property type="entry name" value="GLYCOGEN DEBRANCHING ENZYME"/>
    <property type="match status" value="1"/>
</dbReference>
<dbReference type="Pfam" id="PF02922">
    <property type="entry name" value="CBM_48"/>
    <property type="match status" value="1"/>
</dbReference>
<feature type="region of interest" description="Disordered" evidence="4">
    <location>
        <begin position="463"/>
        <end position="489"/>
    </location>
</feature>
<evidence type="ECO:0000256" key="4">
    <source>
        <dbReference type="SAM" id="MobiDB-lite"/>
    </source>
</evidence>
<dbReference type="InterPro" id="IPR011837">
    <property type="entry name" value="Glycogen_debranch_GlgX"/>
</dbReference>
<accession>A0AAI9GIB9</accession>
<dbReference type="CDD" id="cd02856">
    <property type="entry name" value="E_set_GDE_Isoamylase_N"/>
    <property type="match status" value="1"/>
</dbReference>
<feature type="compositionally biased region" description="Polar residues" evidence="4">
    <location>
        <begin position="465"/>
        <end position="474"/>
    </location>
</feature>
<feature type="domain" description="Glycosyl hydrolase family 13 catalytic" evidence="5">
    <location>
        <begin position="167"/>
        <end position="564"/>
    </location>
</feature>
<dbReference type="InterPro" id="IPR006047">
    <property type="entry name" value="GH13_cat_dom"/>
</dbReference>
<organism evidence="6">
    <name type="scientific">Providencia stuartii</name>
    <dbReference type="NCBI Taxonomy" id="588"/>
    <lineage>
        <taxon>Bacteria</taxon>
        <taxon>Pseudomonadati</taxon>
        <taxon>Pseudomonadota</taxon>
        <taxon>Gammaproteobacteria</taxon>
        <taxon>Enterobacterales</taxon>
        <taxon>Morganellaceae</taxon>
        <taxon>Providencia</taxon>
    </lineage>
</organism>
<evidence type="ECO:0000313" key="6">
    <source>
        <dbReference type="EMBL" id="EMJ5135786.1"/>
    </source>
</evidence>
<dbReference type="SUPFAM" id="SSF81296">
    <property type="entry name" value="E set domains"/>
    <property type="match status" value="1"/>
</dbReference>